<evidence type="ECO:0000313" key="1">
    <source>
        <dbReference type="EMBL" id="KZT75418.1"/>
    </source>
</evidence>
<gene>
    <name evidence="1" type="ORF">F511_47557</name>
</gene>
<proteinExistence type="predicted"/>
<accession>A0A2Z6ZX10</accession>
<evidence type="ECO:0000313" key="2">
    <source>
        <dbReference type="Proteomes" id="UP000250235"/>
    </source>
</evidence>
<protein>
    <submittedName>
        <fullName evidence="1">Uncharacterized protein</fullName>
    </submittedName>
</protein>
<reference evidence="1 2" key="1">
    <citation type="journal article" date="2015" name="Proc. Natl. Acad. Sci. U.S.A.">
        <title>The resurrection genome of Boea hygrometrica: A blueprint for survival of dehydration.</title>
        <authorList>
            <person name="Xiao L."/>
            <person name="Yang G."/>
            <person name="Zhang L."/>
            <person name="Yang X."/>
            <person name="Zhao S."/>
            <person name="Ji Z."/>
            <person name="Zhou Q."/>
            <person name="Hu M."/>
            <person name="Wang Y."/>
            <person name="Chen M."/>
            <person name="Xu Y."/>
            <person name="Jin H."/>
            <person name="Xiao X."/>
            <person name="Hu G."/>
            <person name="Bao F."/>
            <person name="Hu Y."/>
            <person name="Wan P."/>
            <person name="Li L."/>
            <person name="Deng X."/>
            <person name="Kuang T."/>
            <person name="Xiang C."/>
            <person name="Zhu J.K."/>
            <person name="Oliver M.J."/>
            <person name="He Y."/>
        </authorList>
    </citation>
    <scope>NUCLEOTIDE SEQUENCE [LARGE SCALE GENOMIC DNA]</scope>
    <source>
        <strain evidence="2">cv. XS01</strain>
    </source>
</reference>
<dbReference type="EMBL" id="KV248631">
    <property type="protein sequence ID" value="KZT75418.1"/>
    <property type="molecule type" value="Genomic_DNA"/>
</dbReference>
<sequence length="131" mass="13939">MSARDLRAGHASLALSSARRCADDGRRWALPSRMVVGRLALLHAQESAAGLRTIAPLVVAWRRPSVRDACAVVALGWPLSSEIVALLCAAGRPMISHGRAVAPLLSRPCVALRRARFSLWQPPSGDAPAMS</sequence>
<dbReference type="Proteomes" id="UP000250235">
    <property type="component" value="Unassembled WGS sequence"/>
</dbReference>
<name>A0A2Z6ZX10_9LAMI</name>
<dbReference type="AlphaFoldDB" id="A0A2Z6ZX10"/>
<keyword evidence="2" id="KW-1185">Reference proteome</keyword>
<organism evidence="1 2">
    <name type="scientific">Dorcoceras hygrometricum</name>
    <dbReference type="NCBI Taxonomy" id="472368"/>
    <lineage>
        <taxon>Eukaryota</taxon>
        <taxon>Viridiplantae</taxon>
        <taxon>Streptophyta</taxon>
        <taxon>Embryophyta</taxon>
        <taxon>Tracheophyta</taxon>
        <taxon>Spermatophyta</taxon>
        <taxon>Magnoliopsida</taxon>
        <taxon>eudicotyledons</taxon>
        <taxon>Gunneridae</taxon>
        <taxon>Pentapetalae</taxon>
        <taxon>asterids</taxon>
        <taxon>lamiids</taxon>
        <taxon>Lamiales</taxon>
        <taxon>Gesneriaceae</taxon>
        <taxon>Didymocarpoideae</taxon>
        <taxon>Trichosporeae</taxon>
        <taxon>Loxocarpinae</taxon>
        <taxon>Dorcoceras</taxon>
    </lineage>
</organism>